<dbReference type="KEGG" id="cbar:PATL70BA_0580"/>
<dbReference type="EMBL" id="LR130778">
    <property type="protein sequence ID" value="VDN48487.1"/>
    <property type="molecule type" value="Genomic_DNA"/>
</dbReference>
<dbReference type="AlphaFoldDB" id="A0A3P7RUI2"/>
<protein>
    <submittedName>
        <fullName evidence="1">Uncharacterized protein</fullName>
    </submittedName>
</protein>
<sequence length="50" mass="5915">MEAITVIRKFERLEKYFTIRRYGCGEVVKFGDINAKIDHEIKSPFELLIP</sequence>
<reference evidence="1 10" key="1">
    <citation type="submission" date="2018-09" db="EMBL/GenBank/DDBJ databases">
        <authorList>
            <person name="Postec A."/>
        </authorList>
    </citation>
    <scope>NUCLEOTIDE SEQUENCE [LARGE SCALE GENOMIC DNA]</scope>
    <source>
        <strain evidence="1">70B-A</strain>
    </source>
</reference>
<dbReference type="EMBL" id="LR130778">
    <property type="protein sequence ID" value="VDN49022.1"/>
    <property type="molecule type" value="Genomic_DNA"/>
</dbReference>
<dbReference type="EMBL" id="LR130778">
    <property type="protein sequence ID" value="VDN49134.1"/>
    <property type="molecule type" value="Genomic_DNA"/>
</dbReference>
<evidence type="ECO:0000313" key="4">
    <source>
        <dbReference type="EMBL" id="VDN48034.1"/>
    </source>
</evidence>
<evidence type="ECO:0000313" key="8">
    <source>
        <dbReference type="EMBL" id="VDN49134.1"/>
    </source>
</evidence>
<dbReference type="EMBL" id="LR130778">
    <property type="protein sequence ID" value="VDN46469.1"/>
    <property type="molecule type" value="Genomic_DNA"/>
</dbReference>
<dbReference type="KEGG" id="cbar:PATL70BA_2565"/>
<evidence type="ECO:0000313" key="7">
    <source>
        <dbReference type="EMBL" id="VDN49022.1"/>
    </source>
</evidence>
<evidence type="ECO:0000313" key="9">
    <source>
        <dbReference type="EMBL" id="VDN49163.1"/>
    </source>
</evidence>
<dbReference type="KEGG" id="cbar:PATL70BA_2146"/>
<dbReference type="KEGG" id="cbar:PATL70BA_3211"/>
<accession>A0A3P7RUI2</accession>
<evidence type="ECO:0000313" key="5">
    <source>
        <dbReference type="EMBL" id="VDN48463.1"/>
    </source>
</evidence>
<dbReference type="EMBL" id="LR130778">
    <property type="protein sequence ID" value="VDN48034.1"/>
    <property type="molecule type" value="Genomic_DNA"/>
</dbReference>
<dbReference type="KEGG" id="cbar:PATL70BA_0799"/>
<dbReference type="EMBL" id="LR130778">
    <property type="protein sequence ID" value="VDN49163.1"/>
    <property type="molecule type" value="Genomic_DNA"/>
</dbReference>
<evidence type="ECO:0000313" key="3">
    <source>
        <dbReference type="EMBL" id="VDN46670.1"/>
    </source>
</evidence>
<organism evidence="1 10">
    <name type="scientific">Petrocella atlantisensis</name>
    <dbReference type="NCBI Taxonomy" id="2173034"/>
    <lineage>
        <taxon>Bacteria</taxon>
        <taxon>Bacillati</taxon>
        <taxon>Bacillota</taxon>
        <taxon>Clostridia</taxon>
        <taxon>Lachnospirales</taxon>
        <taxon>Vallitaleaceae</taxon>
        <taxon>Petrocella</taxon>
    </lineage>
</organism>
<evidence type="ECO:0000313" key="1">
    <source>
        <dbReference type="EMBL" id="VDN46442.1"/>
    </source>
</evidence>
<evidence type="ECO:0000313" key="2">
    <source>
        <dbReference type="EMBL" id="VDN46469.1"/>
    </source>
</evidence>
<proteinExistence type="predicted"/>
<dbReference type="EMBL" id="LR130778">
    <property type="protein sequence ID" value="VDN46670.1"/>
    <property type="molecule type" value="Genomic_DNA"/>
</dbReference>
<dbReference type="KEGG" id="cbar:PATL70BA_3240"/>
<dbReference type="EMBL" id="LR130778">
    <property type="protein sequence ID" value="VDN46442.1"/>
    <property type="molecule type" value="Genomic_DNA"/>
</dbReference>
<evidence type="ECO:0000313" key="6">
    <source>
        <dbReference type="EMBL" id="VDN48487.1"/>
    </source>
</evidence>
<name>A0A3P7RUI2_9FIRM</name>
<dbReference type="EMBL" id="LR130778">
    <property type="protein sequence ID" value="VDN48463.1"/>
    <property type="molecule type" value="Genomic_DNA"/>
</dbReference>
<dbReference type="KEGG" id="cbar:PATL70BA_0606"/>
<dbReference type="KEGG" id="cbar:PATL70BA_3103"/>
<dbReference type="KEGG" id="cbar:PATL70BA_2587"/>
<dbReference type="RefSeq" id="WP_243116024.1">
    <property type="nucleotide sequence ID" value="NZ_LR130778.1"/>
</dbReference>
<evidence type="ECO:0000313" key="10">
    <source>
        <dbReference type="Proteomes" id="UP000279029"/>
    </source>
</evidence>
<keyword evidence="10" id="KW-1185">Reference proteome</keyword>
<dbReference type="Proteomes" id="UP000279029">
    <property type="component" value="Chromosome"/>
</dbReference>
<gene>
    <name evidence="1" type="ORF">PATL70BA_0580</name>
    <name evidence="2" type="ORF">PATL70BA_0606</name>
    <name evidence="3" type="ORF">PATL70BA_0799</name>
    <name evidence="4" type="ORF">PATL70BA_2146</name>
    <name evidence="5" type="ORF">PATL70BA_2565</name>
    <name evidence="6" type="ORF">PATL70BA_2587</name>
    <name evidence="7" type="ORF">PATL70BA_3103</name>
    <name evidence="8" type="ORF">PATL70BA_3211</name>
    <name evidence="9" type="ORF">PATL70BA_3240</name>
</gene>